<name>A0A538TK97_UNCEI</name>
<dbReference type="GO" id="GO:0016811">
    <property type="term" value="F:hydrolase activity, acting on carbon-nitrogen (but not peptide) bonds, in linear amides"/>
    <property type="evidence" value="ECO:0007669"/>
    <property type="project" value="TreeGrafter"/>
</dbReference>
<proteinExistence type="predicted"/>
<dbReference type="InterPro" id="IPR023842">
    <property type="entry name" value="Bacillithiol_biosynth_BshB1"/>
</dbReference>
<protein>
    <submittedName>
        <fullName evidence="1">Bacillithiol biosynthesis deacetylase BshB1</fullName>
    </submittedName>
</protein>
<dbReference type="GO" id="GO:0019213">
    <property type="term" value="F:deacetylase activity"/>
    <property type="evidence" value="ECO:0007669"/>
    <property type="project" value="InterPro"/>
</dbReference>
<dbReference type="PANTHER" id="PTHR12993:SF30">
    <property type="entry name" value="N-ACETYL-ALPHA-D-GLUCOSAMINYL L-MALATE DEACETYLASE 1"/>
    <property type="match status" value="1"/>
</dbReference>
<dbReference type="AlphaFoldDB" id="A0A538TK97"/>
<evidence type="ECO:0000313" key="1">
    <source>
        <dbReference type="EMBL" id="TMQ64046.1"/>
    </source>
</evidence>
<reference evidence="1 2" key="1">
    <citation type="journal article" date="2019" name="Nat. Microbiol.">
        <title>Mediterranean grassland soil C-N compound turnover is dependent on rainfall and depth, and is mediated by genomically divergent microorganisms.</title>
        <authorList>
            <person name="Diamond S."/>
            <person name="Andeer P.F."/>
            <person name="Li Z."/>
            <person name="Crits-Christoph A."/>
            <person name="Burstein D."/>
            <person name="Anantharaman K."/>
            <person name="Lane K.R."/>
            <person name="Thomas B.C."/>
            <person name="Pan C."/>
            <person name="Northen T.R."/>
            <person name="Banfield J.F."/>
        </authorList>
    </citation>
    <scope>NUCLEOTIDE SEQUENCE [LARGE SCALE GENOMIC DNA]</scope>
    <source>
        <strain evidence="1">WS_9</strain>
    </source>
</reference>
<dbReference type="SUPFAM" id="SSF102588">
    <property type="entry name" value="LmbE-like"/>
    <property type="match status" value="1"/>
</dbReference>
<accession>A0A538TK97</accession>
<dbReference type="PANTHER" id="PTHR12993">
    <property type="entry name" value="N-ACETYLGLUCOSAMINYL-PHOSPHATIDYLINOSITOL DE-N-ACETYLASE-RELATED"/>
    <property type="match status" value="1"/>
</dbReference>
<gene>
    <name evidence="1" type="primary">bshB1</name>
    <name evidence="1" type="ORF">E6K79_08670</name>
</gene>
<dbReference type="InterPro" id="IPR003737">
    <property type="entry name" value="GlcNAc_PI_deacetylase-related"/>
</dbReference>
<dbReference type="Gene3D" id="3.40.50.10320">
    <property type="entry name" value="LmbE-like"/>
    <property type="match status" value="1"/>
</dbReference>
<sequence length="257" mass="27860">MSHVPRPPAADKPLDLLAIGAHPDDVDISCGGTLALAAAQGYAVGILDLTRGEMGTNGTPEMRASEAAEAARILGAAGRWNAGLPDGGIRSQDPEQERRLVEQLRQLRPAILLTHFPQDRHPDHVQASLISERASYLAGLARYKADGEPFRPAARFHYASRVGFNPTLVIDVTEMWEKKRLAMLAHKSQVTQEVPGVAPTQLNQPDFLERIESRMRHYGGMIGVRYGEPFFSDAPMGARSLAPIFGAPRPVPGAFTG</sequence>
<evidence type="ECO:0000313" key="2">
    <source>
        <dbReference type="Proteomes" id="UP000317691"/>
    </source>
</evidence>
<dbReference type="Proteomes" id="UP000317691">
    <property type="component" value="Unassembled WGS sequence"/>
</dbReference>
<dbReference type="Pfam" id="PF02585">
    <property type="entry name" value="PIG-L"/>
    <property type="match status" value="1"/>
</dbReference>
<organism evidence="1 2">
    <name type="scientific">Eiseniibacteriota bacterium</name>
    <dbReference type="NCBI Taxonomy" id="2212470"/>
    <lineage>
        <taxon>Bacteria</taxon>
        <taxon>Candidatus Eiseniibacteriota</taxon>
    </lineage>
</organism>
<comment type="caution">
    <text evidence="1">The sequence shown here is derived from an EMBL/GenBank/DDBJ whole genome shotgun (WGS) entry which is preliminary data.</text>
</comment>
<dbReference type="InterPro" id="IPR024078">
    <property type="entry name" value="LmbE-like_dom_sf"/>
</dbReference>
<dbReference type="NCBIfam" id="TIGR04001">
    <property type="entry name" value="thiol_BshB1"/>
    <property type="match status" value="1"/>
</dbReference>
<dbReference type="EMBL" id="VBOZ01000028">
    <property type="protein sequence ID" value="TMQ64046.1"/>
    <property type="molecule type" value="Genomic_DNA"/>
</dbReference>
<dbReference type="GO" id="GO:0071793">
    <property type="term" value="P:bacillithiol biosynthetic process"/>
    <property type="evidence" value="ECO:0007669"/>
    <property type="project" value="InterPro"/>
</dbReference>